<evidence type="ECO:0000256" key="4">
    <source>
        <dbReference type="ARBA" id="ARBA00023163"/>
    </source>
</evidence>
<sequence length="806" mass="90451">MMESAMEDSEFTIYADHPSMNFAPSKLLEESTGHTPLQNSNTSKIQSLKLGTTKNYEFPVRTETYSANINSESGGEFGIGYVTPNPHKRVCDVLHYNDRPDMATNISVAKRAKKPESKWPEHLQKTFEDAVKLIPKLSIRNMKICGSSYGRNQYISFYIKDRTGVTRTSKQISSHIQALTTSKKNPDLANLLRNGPGESSEISSRFESVFTAILNRLPPKPEQTVDDKSNISFGQAEKVGNRYSQDSQESVPVRSFKNLIRILFKKFEMSYINFEAIKQSHMFSTLDHSFINSELPETTVSKSSLLQNFPVISNLIHRGLSVYDHDMVSKIPIIYGNVAITLPPLTNDLSAGCYNLTTKVGLSCLPREEKVYGIITLITSNNFKIQEIFEALDSASNKSKNEAVFTVRIGDDYWKNYVLNKQKEMNYNGTNNIRAKEETFSMEINSIKIQQFIVHYDRQTLSSNHGVLSLDQIEPIDVRCIIIWRFEKVLDQSKAVTSLKRISSIFDDTLSSSTPIKDSNSGNMILTHSRKNSTPSKYSHFFSPLRVSKFPLSLVANRQHINSVHKQDSIVSSSDGDNHIPPHRRVFHRPVLDYSNISSNVSNGQTNPSIETATHVIPPSSFSSHIAALYQTMPSDTSNMNLMDAIPVQMGQTNGPRTMDTFDYSTTNLSGRPDTSDIAETFTSNILDNTADTSFSTIEEVESETEQDNTAEQSSQMPGNKNSTINFTQVLASNKDVPATSIYNAERISNNPVVDMQFKIPFSEPDESIMFDKFNHLGNNDSGFDPLLMEYNNLMFGDSSTNPTSR</sequence>
<accession>A0A1Q2YKQ8</accession>
<dbReference type="GO" id="GO:0000978">
    <property type="term" value="F:RNA polymerase II cis-regulatory region sequence-specific DNA binding"/>
    <property type="evidence" value="ECO:0007669"/>
    <property type="project" value="TreeGrafter"/>
</dbReference>
<dbReference type="InterPro" id="IPR000818">
    <property type="entry name" value="TEA/ATTS_dom"/>
</dbReference>
<evidence type="ECO:0000313" key="10">
    <source>
        <dbReference type="Proteomes" id="UP000186136"/>
    </source>
</evidence>
<feature type="domain" description="TEA" evidence="8">
    <location>
        <begin position="112"/>
        <end position="186"/>
    </location>
</feature>
<dbReference type="GO" id="GO:0005667">
    <property type="term" value="C:transcription regulator complex"/>
    <property type="evidence" value="ECO:0007669"/>
    <property type="project" value="TreeGrafter"/>
</dbReference>
<keyword evidence="4" id="KW-0804">Transcription</keyword>
<dbReference type="InterPro" id="IPR050937">
    <property type="entry name" value="TEC1_TEAD_TF"/>
</dbReference>
<feature type="compositionally biased region" description="Polar residues" evidence="7">
    <location>
        <begin position="710"/>
        <end position="721"/>
    </location>
</feature>
<evidence type="ECO:0000256" key="1">
    <source>
        <dbReference type="ARBA" id="ARBA00004123"/>
    </source>
</evidence>
<evidence type="ECO:0000256" key="5">
    <source>
        <dbReference type="ARBA" id="ARBA00023242"/>
    </source>
</evidence>
<dbReference type="EMBL" id="BDGI01000160">
    <property type="protein sequence ID" value="GAV30128.1"/>
    <property type="molecule type" value="Genomic_DNA"/>
</dbReference>
<evidence type="ECO:0000256" key="7">
    <source>
        <dbReference type="SAM" id="MobiDB-lite"/>
    </source>
</evidence>
<dbReference type="Proteomes" id="UP000186136">
    <property type="component" value="Unassembled WGS sequence"/>
</dbReference>
<dbReference type="AlphaFoldDB" id="A0A1Q2YKQ8"/>
<reference evidence="9 10" key="1">
    <citation type="submission" date="2016-08" db="EMBL/GenBank/DDBJ databases">
        <title>Whole genome shotgun sequence of Pichia membranifaciens KS47-1.</title>
        <authorList>
            <person name="Konishi M."/>
            <person name="Ishida M."/>
            <person name="Arakawa T."/>
            <person name="Kato Y."/>
            <person name="Horiuchi J."/>
        </authorList>
    </citation>
    <scope>NUCLEOTIDE SEQUENCE [LARGE SCALE GENOMIC DNA]</scope>
    <source>
        <strain evidence="9 10">KS47-1</strain>
    </source>
</reference>
<protein>
    <recommendedName>
        <fullName evidence="8">TEA domain-containing protein</fullName>
    </recommendedName>
</protein>
<dbReference type="InterPro" id="IPR038096">
    <property type="entry name" value="TEA/ATTS_sf"/>
</dbReference>
<comment type="similarity">
    <text evidence="2">Belongs to the TEC1 family.</text>
</comment>
<dbReference type="PROSITE" id="PS51088">
    <property type="entry name" value="TEA_2"/>
    <property type="match status" value="1"/>
</dbReference>
<organism evidence="9 10">
    <name type="scientific">Pichia membranifaciens</name>
    <dbReference type="NCBI Taxonomy" id="4926"/>
    <lineage>
        <taxon>Eukaryota</taxon>
        <taxon>Fungi</taxon>
        <taxon>Dikarya</taxon>
        <taxon>Ascomycota</taxon>
        <taxon>Saccharomycotina</taxon>
        <taxon>Pichiomycetes</taxon>
        <taxon>Pichiales</taxon>
        <taxon>Pichiaceae</taxon>
        <taxon>Pichia</taxon>
    </lineage>
</organism>
<dbReference type="GO" id="GO:0005634">
    <property type="term" value="C:nucleus"/>
    <property type="evidence" value="ECO:0007669"/>
    <property type="project" value="UniProtKB-SubCell"/>
</dbReference>
<name>A0A1Q2YKQ8_9ASCO</name>
<gene>
    <name evidence="9" type="ORF">PMKS-003635</name>
</gene>
<proteinExistence type="inferred from homology"/>
<feature type="region of interest" description="Disordered" evidence="7">
    <location>
        <begin position="702"/>
        <end position="721"/>
    </location>
</feature>
<keyword evidence="10" id="KW-1185">Reference proteome</keyword>
<evidence type="ECO:0000256" key="2">
    <source>
        <dbReference type="ARBA" id="ARBA00008421"/>
    </source>
</evidence>
<evidence type="ECO:0000256" key="6">
    <source>
        <dbReference type="PROSITE-ProRule" id="PRU00505"/>
    </source>
</evidence>
<dbReference type="OrthoDB" id="10006572at2759"/>
<keyword evidence="3" id="KW-0805">Transcription regulation</keyword>
<comment type="subcellular location">
    <subcellularLocation>
        <location evidence="1">Nucleus</location>
    </subcellularLocation>
</comment>
<dbReference type="PANTHER" id="PTHR11834">
    <property type="entry name" value="TRANSCRIPTIONAL ENHANCER FACTOR TEF RELATED"/>
    <property type="match status" value="1"/>
</dbReference>
<evidence type="ECO:0000259" key="8">
    <source>
        <dbReference type="PROSITE" id="PS51088"/>
    </source>
</evidence>
<dbReference type="Gene3D" id="6.10.20.40">
    <property type="entry name" value="TEA/ATTS domain"/>
    <property type="match status" value="1"/>
</dbReference>
<evidence type="ECO:0000256" key="3">
    <source>
        <dbReference type="ARBA" id="ARBA00023015"/>
    </source>
</evidence>
<keyword evidence="5" id="KW-0539">Nucleus</keyword>
<dbReference type="GO" id="GO:0000981">
    <property type="term" value="F:DNA-binding transcription factor activity, RNA polymerase II-specific"/>
    <property type="evidence" value="ECO:0007669"/>
    <property type="project" value="TreeGrafter"/>
</dbReference>
<dbReference type="PRINTS" id="PR00065">
    <property type="entry name" value="TEADOMAIN"/>
</dbReference>
<dbReference type="Pfam" id="PF01285">
    <property type="entry name" value="TEA"/>
    <property type="match status" value="1"/>
</dbReference>
<feature type="DNA-binding region" description="TEA" evidence="6">
    <location>
        <begin position="112"/>
        <end position="186"/>
    </location>
</feature>
<dbReference type="PANTHER" id="PTHR11834:SF0">
    <property type="entry name" value="PROTEIN SCALLOPED"/>
    <property type="match status" value="1"/>
</dbReference>
<evidence type="ECO:0000313" key="9">
    <source>
        <dbReference type="EMBL" id="GAV30128.1"/>
    </source>
</evidence>
<comment type="caution">
    <text evidence="9">The sequence shown here is derived from an EMBL/GenBank/DDBJ whole genome shotgun (WGS) entry which is preliminary data.</text>
</comment>
<dbReference type="SMART" id="SM00426">
    <property type="entry name" value="TEA"/>
    <property type="match status" value="1"/>
</dbReference>